<proteinExistence type="inferred from homology"/>
<dbReference type="SMART" id="SM00448">
    <property type="entry name" value="REC"/>
    <property type="match status" value="1"/>
</dbReference>
<dbReference type="GO" id="GO:0005737">
    <property type="term" value="C:cytoplasm"/>
    <property type="evidence" value="ECO:0007669"/>
    <property type="project" value="UniProtKB-SubCell"/>
</dbReference>
<dbReference type="InterPro" id="IPR001789">
    <property type="entry name" value="Sig_transdc_resp-reg_receiver"/>
</dbReference>
<dbReference type="InterPro" id="IPR008248">
    <property type="entry name" value="CheB-like"/>
</dbReference>
<dbReference type="PROSITE" id="PS50110">
    <property type="entry name" value="RESPONSE_REGULATORY"/>
    <property type="match status" value="1"/>
</dbReference>
<dbReference type="eggNOG" id="arCOG02382">
    <property type="taxonomic scope" value="Archaea"/>
</dbReference>
<sequence>MVKLLIVDDSVFMRTVIRDMVTKDPTIEVVGTASNGVDALEKIQNLEPDLVTLDIEMPKMNGIQVLEELKRQRKRPKILMLSTLTSEGAEMTTRAIRLGADDFMLKPKDIPHVRVIGDELVTKLKHLVTLPALPAVHRASPTTGPASHVVLIGSSAGGPPMLDTLLAAIPQDIPAGIVVTQHMPIGFTAALAERFNRIASLPVKETENGDIVENGKILLSKAGVHTIISNDMDANKTRLGKIIHSNTAPLHGVRPAVDKTFESAAKVYGKNIVSVILSGMGNDAGAGAQAIKEAGGTSLLCDEKDCLVYGMARSAIQKNAVDKVLPLAKLAPEIERLVHQMEAANV</sequence>
<dbReference type="GO" id="GO:0050568">
    <property type="term" value="F:protein-glutamine glutaminase activity"/>
    <property type="evidence" value="ECO:0007669"/>
    <property type="project" value="UniProtKB-UniRule"/>
</dbReference>
<dbReference type="EMBL" id="CP003167">
    <property type="protein sequence ID" value="AGB02551.1"/>
    <property type="molecule type" value="Genomic_DNA"/>
</dbReference>
<keyword evidence="3 5" id="KW-0378">Hydrolase</keyword>
<evidence type="ECO:0000256" key="6">
    <source>
        <dbReference type="PROSITE-ProRule" id="PRU00050"/>
    </source>
</evidence>
<dbReference type="EC" id="3.1.1.61" evidence="5"/>
<evidence type="ECO:0000259" key="9">
    <source>
        <dbReference type="PROSITE" id="PS50122"/>
    </source>
</evidence>
<dbReference type="PROSITE" id="PS50122">
    <property type="entry name" value="CHEB"/>
    <property type="match status" value="1"/>
</dbReference>
<dbReference type="Gene3D" id="3.40.50.180">
    <property type="entry name" value="Methylesterase CheB, C-terminal domain"/>
    <property type="match status" value="1"/>
</dbReference>
<feature type="domain" description="CheB-type methylesterase" evidence="9">
    <location>
        <begin position="143"/>
        <end position="341"/>
    </location>
</feature>
<evidence type="ECO:0000256" key="1">
    <source>
        <dbReference type="ARBA" id="ARBA00022490"/>
    </source>
</evidence>
<dbReference type="InterPro" id="IPR011006">
    <property type="entry name" value="CheY-like_superfamily"/>
</dbReference>
<dbReference type="AlphaFoldDB" id="L0HFH7"/>
<keyword evidence="11" id="KW-1185">Reference proteome</keyword>
<dbReference type="KEGG" id="mfo:Metfor_1518"/>
<feature type="modified residue" description="4-aspartylphosphate" evidence="5 7">
    <location>
        <position position="54"/>
    </location>
</feature>
<dbReference type="Pfam" id="PF01339">
    <property type="entry name" value="CheB_methylest"/>
    <property type="match status" value="1"/>
</dbReference>
<dbReference type="Proteomes" id="UP000010824">
    <property type="component" value="Chromosome"/>
</dbReference>
<dbReference type="InParanoid" id="L0HFH7"/>
<evidence type="ECO:0000256" key="5">
    <source>
        <dbReference type="HAMAP-Rule" id="MF_00099"/>
    </source>
</evidence>
<comment type="catalytic activity">
    <reaction evidence="4 5">
        <text>[protein]-L-glutamate 5-O-methyl ester + H2O = L-glutamyl-[protein] + methanol + H(+)</text>
        <dbReference type="Rhea" id="RHEA:23236"/>
        <dbReference type="Rhea" id="RHEA-COMP:10208"/>
        <dbReference type="Rhea" id="RHEA-COMP:10311"/>
        <dbReference type="ChEBI" id="CHEBI:15377"/>
        <dbReference type="ChEBI" id="CHEBI:15378"/>
        <dbReference type="ChEBI" id="CHEBI:17790"/>
        <dbReference type="ChEBI" id="CHEBI:29973"/>
        <dbReference type="ChEBI" id="CHEBI:82795"/>
        <dbReference type="EC" id="3.1.1.61"/>
    </reaction>
</comment>
<evidence type="ECO:0000256" key="4">
    <source>
        <dbReference type="ARBA" id="ARBA00048267"/>
    </source>
</evidence>
<reference evidence="11" key="1">
    <citation type="submission" date="2011-12" db="EMBL/GenBank/DDBJ databases">
        <title>Complete sequence of Methanoregula formicicum SMSP.</title>
        <authorList>
            <person name="Lucas S."/>
            <person name="Han J."/>
            <person name="Lapidus A."/>
            <person name="Cheng J.-F."/>
            <person name="Goodwin L."/>
            <person name="Pitluck S."/>
            <person name="Peters L."/>
            <person name="Ovchinnikova G."/>
            <person name="Teshima H."/>
            <person name="Detter J.C."/>
            <person name="Han C."/>
            <person name="Tapia R."/>
            <person name="Land M."/>
            <person name="Hauser L."/>
            <person name="Kyrpides N."/>
            <person name="Ivanova N."/>
            <person name="Pagani I."/>
            <person name="Imachi H."/>
            <person name="Tamaki H."/>
            <person name="Sekiguchi Y."/>
            <person name="Kamagata Y."/>
            <person name="Cadillo-Quiroz H."/>
            <person name="Zinder S."/>
            <person name="Liu W.-T."/>
            <person name="Woyke T."/>
        </authorList>
    </citation>
    <scope>NUCLEOTIDE SEQUENCE [LARGE SCALE GENOMIC DNA]</scope>
    <source>
        <strain evidence="11">DSM 22288 / NBRC 105244 / SMSP</strain>
    </source>
</reference>
<comment type="function">
    <text evidence="5">Involved in chemotaxis. Part of a chemotaxis signal transduction system that modulates chemotaxis in response to various stimuli. Catalyzes the demethylation of specific methylglutamate residues introduced into the chemoreceptors (methyl-accepting chemotaxis proteins or MCP) by CheR. Also mediates the irreversible deamidation of specific glutamine residues to glutamic acid.</text>
</comment>
<dbReference type="OrthoDB" id="2857at2157"/>
<evidence type="ECO:0000259" key="8">
    <source>
        <dbReference type="PROSITE" id="PS50110"/>
    </source>
</evidence>
<dbReference type="STRING" id="593750.Metfor_1518"/>
<dbReference type="CDD" id="cd17541">
    <property type="entry name" value="REC_CheB-like"/>
    <property type="match status" value="1"/>
</dbReference>
<keyword evidence="5 7" id="KW-0597">Phosphoprotein</keyword>
<dbReference type="SUPFAM" id="SSF52738">
    <property type="entry name" value="Methylesterase CheB, C-terminal domain"/>
    <property type="match status" value="1"/>
</dbReference>
<feature type="active site" evidence="5 6">
    <location>
        <position position="283"/>
    </location>
</feature>
<dbReference type="HAMAP" id="MF_00099">
    <property type="entry name" value="CheB_chemtxs"/>
    <property type="match status" value="1"/>
</dbReference>
<evidence type="ECO:0000313" key="10">
    <source>
        <dbReference type="EMBL" id="AGB02551.1"/>
    </source>
</evidence>
<comment type="subcellular location">
    <subcellularLocation>
        <location evidence="5">Cytoplasm</location>
    </subcellularLocation>
</comment>
<dbReference type="PANTHER" id="PTHR42872">
    <property type="entry name" value="PROTEIN-GLUTAMATE METHYLESTERASE/PROTEIN-GLUTAMINE GLUTAMINASE"/>
    <property type="match status" value="1"/>
</dbReference>
<feature type="active site" evidence="5 6">
    <location>
        <position position="155"/>
    </location>
</feature>
<evidence type="ECO:0000256" key="3">
    <source>
        <dbReference type="ARBA" id="ARBA00022801"/>
    </source>
</evidence>
<comment type="similarity">
    <text evidence="5">Belongs to the CheB family.</text>
</comment>
<dbReference type="InterPro" id="IPR035909">
    <property type="entry name" value="CheB_C"/>
</dbReference>
<dbReference type="GO" id="GO:0006935">
    <property type="term" value="P:chemotaxis"/>
    <property type="evidence" value="ECO:0007669"/>
    <property type="project" value="UniProtKB-UniRule"/>
</dbReference>
<dbReference type="GO" id="GO:0000156">
    <property type="term" value="F:phosphorelay response regulator activity"/>
    <property type="evidence" value="ECO:0007669"/>
    <property type="project" value="InterPro"/>
</dbReference>
<dbReference type="Pfam" id="PF00072">
    <property type="entry name" value="Response_reg"/>
    <property type="match status" value="1"/>
</dbReference>
<name>L0HFH7_METFS</name>
<comment type="domain">
    <text evidence="5">Contains a C-terminal catalytic domain, and an N-terminal region which modulates catalytic activity.</text>
</comment>
<evidence type="ECO:0000256" key="7">
    <source>
        <dbReference type="PROSITE-ProRule" id="PRU00169"/>
    </source>
</evidence>
<dbReference type="GO" id="GO:0008984">
    <property type="term" value="F:protein-glutamate methylesterase activity"/>
    <property type="evidence" value="ECO:0007669"/>
    <property type="project" value="UniProtKB-UniRule"/>
</dbReference>
<reference evidence="10 11" key="2">
    <citation type="journal article" date="2014" name="Genome Announc.">
        <title>Complete Genome Sequence of Methanoregula formicica SMSPT, a Mesophilic Hydrogenotrophic Methanogen Isolated from a Methanogenic Upflow Anaerobic Sludge Blanket Reactor.</title>
        <authorList>
            <person name="Yamamoto K."/>
            <person name="Tamaki H."/>
            <person name="Cadillo-Quiroz H."/>
            <person name="Imachi H."/>
            <person name="Kyrpides N."/>
            <person name="Woyke T."/>
            <person name="Goodwin L."/>
            <person name="Zinder S.H."/>
            <person name="Kamagata Y."/>
            <person name="Liu W.T."/>
        </authorList>
    </citation>
    <scope>NUCLEOTIDE SEQUENCE [LARGE SCALE GENOMIC DNA]</scope>
    <source>
        <strain evidence="11">DSM 22288 / NBRC 105244 / SMSP</strain>
    </source>
</reference>
<dbReference type="NCBIfam" id="NF001965">
    <property type="entry name" value="PRK00742.1"/>
    <property type="match status" value="1"/>
</dbReference>
<feature type="domain" description="Response regulatory" evidence="8">
    <location>
        <begin position="3"/>
        <end position="121"/>
    </location>
</feature>
<dbReference type="GeneID" id="14307907"/>
<gene>
    <name evidence="5" type="primary">cheB</name>
    <name evidence="10" type="ordered locus">Metfor_1518</name>
</gene>
<dbReference type="Gene3D" id="3.40.50.2300">
    <property type="match status" value="1"/>
</dbReference>
<evidence type="ECO:0000256" key="2">
    <source>
        <dbReference type="ARBA" id="ARBA00022500"/>
    </source>
</evidence>
<comment type="PTM">
    <text evidence="5">Phosphorylated by CheA. Phosphorylation of the N-terminal regulatory domain activates the methylesterase activity.</text>
</comment>
<accession>L0HFH7</accession>
<dbReference type="InterPro" id="IPR000673">
    <property type="entry name" value="Sig_transdc_resp-reg_Me-estase"/>
</dbReference>
<dbReference type="SUPFAM" id="SSF52172">
    <property type="entry name" value="CheY-like"/>
    <property type="match status" value="1"/>
</dbReference>
<dbReference type="PANTHER" id="PTHR42872:SF6">
    <property type="entry name" value="PROTEIN-GLUTAMATE METHYLESTERASE_PROTEIN-GLUTAMINE GLUTAMINASE"/>
    <property type="match status" value="1"/>
</dbReference>
<evidence type="ECO:0000313" key="11">
    <source>
        <dbReference type="Proteomes" id="UP000010824"/>
    </source>
</evidence>
<protein>
    <recommendedName>
        <fullName evidence="5">Protein-glutamate methylesterase/protein-glutamine glutaminase</fullName>
        <ecNumber evidence="5">3.1.1.61</ecNumber>
        <ecNumber evidence="5">3.5.1.44</ecNumber>
    </recommendedName>
</protein>
<keyword evidence="2 5" id="KW-0145">Chemotaxis</keyword>
<dbReference type="HOGENOM" id="CLU_000445_51_0_2"/>
<dbReference type="EC" id="3.5.1.44" evidence="5"/>
<feature type="active site" evidence="5 6">
    <location>
        <position position="182"/>
    </location>
</feature>
<organism evidence="10 11">
    <name type="scientific">Methanoregula formicica (strain DSM 22288 / NBRC 105244 / SMSP)</name>
    <dbReference type="NCBI Taxonomy" id="593750"/>
    <lineage>
        <taxon>Archaea</taxon>
        <taxon>Methanobacteriati</taxon>
        <taxon>Methanobacteriota</taxon>
        <taxon>Stenosarchaea group</taxon>
        <taxon>Methanomicrobia</taxon>
        <taxon>Methanomicrobiales</taxon>
        <taxon>Methanoregulaceae</taxon>
        <taxon>Methanoregula</taxon>
    </lineage>
</organism>
<comment type="catalytic activity">
    <reaction evidence="5">
        <text>L-glutaminyl-[protein] + H2O = L-glutamyl-[protein] + NH4(+)</text>
        <dbReference type="Rhea" id="RHEA:16441"/>
        <dbReference type="Rhea" id="RHEA-COMP:10207"/>
        <dbReference type="Rhea" id="RHEA-COMP:10208"/>
        <dbReference type="ChEBI" id="CHEBI:15377"/>
        <dbReference type="ChEBI" id="CHEBI:28938"/>
        <dbReference type="ChEBI" id="CHEBI:29973"/>
        <dbReference type="ChEBI" id="CHEBI:30011"/>
        <dbReference type="EC" id="3.5.1.44"/>
    </reaction>
</comment>
<dbReference type="CDD" id="cd16432">
    <property type="entry name" value="CheB_Rec"/>
    <property type="match status" value="1"/>
</dbReference>
<dbReference type="RefSeq" id="WP_015285514.1">
    <property type="nucleotide sequence ID" value="NC_019943.1"/>
</dbReference>
<keyword evidence="1 5" id="KW-0963">Cytoplasm</keyword>
<dbReference type="PIRSF" id="PIRSF000876">
    <property type="entry name" value="RR_chemtxs_CheB"/>
    <property type="match status" value="1"/>
</dbReference>